<dbReference type="EMBL" id="JAFLNL010000019">
    <property type="protein sequence ID" value="MBO0356229.1"/>
    <property type="molecule type" value="Genomic_DNA"/>
</dbReference>
<keyword evidence="3" id="KW-1185">Reference proteome</keyword>
<dbReference type="RefSeq" id="WP_207036947.1">
    <property type="nucleotide sequence ID" value="NZ_JAFLNL010000019.1"/>
</dbReference>
<evidence type="ECO:0000313" key="2">
    <source>
        <dbReference type="EMBL" id="MBO0356229.1"/>
    </source>
</evidence>
<protein>
    <submittedName>
        <fullName evidence="2">Uncharacterized protein</fullName>
    </submittedName>
</protein>
<reference evidence="2 3" key="1">
    <citation type="submission" date="2021-03" db="EMBL/GenBank/DDBJ databases">
        <title>Muricauda lutimaris sp. nov. and Muricauda ruestringensis sp. nov, two marine members of the Flavobacteriaceae isolated from deep sea sediments of Western Pacific.</title>
        <authorList>
            <person name="Zhao S."/>
            <person name="Liu R."/>
        </authorList>
    </citation>
    <scope>NUCLEOTIDE SEQUENCE [LARGE SCALE GENOMIC DNA]</scope>
    <source>
        <strain evidence="2 3">BC31-1-A7</strain>
    </source>
</reference>
<name>A0ABS3GB29_9FLAO</name>
<proteinExistence type="predicted"/>
<feature type="region of interest" description="Disordered" evidence="1">
    <location>
        <begin position="1"/>
        <end position="39"/>
    </location>
</feature>
<evidence type="ECO:0000256" key="1">
    <source>
        <dbReference type="SAM" id="MobiDB-lite"/>
    </source>
</evidence>
<organism evidence="2 3">
    <name type="scientific">Flagellimonas aurea</name>
    <dbReference type="NCBI Taxonomy" id="2915619"/>
    <lineage>
        <taxon>Bacteria</taxon>
        <taxon>Pseudomonadati</taxon>
        <taxon>Bacteroidota</taxon>
        <taxon>Flavobacteriia</taxon>
        <taxon>Flavobacteriales</taxon>
        <taxon>Flavobacteriaceae</taxon>
        <taxon>Flagellimonas</taxon>
    </lineage>
</organism>
<sequence length="72" mass="7921">MKGKSFSRGEKIGPESPAPKGDAQRETERESAHTGRYDHKISIGVRKSTIQIPNNFISLGLAKRQGQATTIR</sequence>
<evidence type="ECO:0000313" key="3">
    <source>
        <dbReference type="Proteomes" id="UP000664044"/>
    </source>
</evidence>
<comment type="caution">
    <text evidence="2">The sequence shown here is derived from an EMBL/GenBank/DDBJ whole genome shotgun (WGS) entry which is preliminary data.</text>
</comment>
<gene>
    <name evidence="2" type="ORF">J0656_19585</name>
</gene>
<dbReference type="Proteomes" id="UP000664044">
    <property type="component" value="Unassembled WGS sequence"/>
</dbReference>
<feature type="compositionally biased region" description="Basic and acidic residues" evidence="1">
    <location>
        <begin position="22"/>
        <end position="39"/>
    </location>
</feature>
<accession>A0ABS3GB29</accession>